<keyword evidence="3 4" id="KW-0949">S-adenosyl-L-methionine</keyword>
<gene>
    <name evidence="7" type="primary">rlmD</name>
    <name evidence="7" type="ORF">IAD32_00810</name>
</gene>
<feature type="active site" evidence="5">
    <location>
        <position position="421"/>
    </location>
</feature>
<evidence type="ECO:0000256" key="2">
    <source>
        <dbReference type="ARBA" id="ARBA00022679"/>
    </source>
</evidence>
<dbReference type="EC" id="2.1.1.190" evidence="7"/>
<dbReference type="CDD" id="cd02440">
    <property type="entry name" value="AdoMet_MTases"/>
    <property type="match status" value="1"/>
</dbReference>
<dbReference type="Gene3D" id="3.40.50.150">
    <property type="entry name" value="Vaccinia Virus protein VP39"/>
    <property type="match status" value="1"/>
</dbReference>
<sequence length="466" mass="51991">MKKGQIVEGTVKKVNFPNKGITEIPGEEKSVLVKNVVPGQKVRISINKIHKGQAEGRLLEVTEKAPEEIVPLCPHFGLCGGCTYQNLSYEQQLQIKAEQVKGMMDQAICGDYVWEGISPSPVINGYRNKMEFTFGDEVKDGPMSLGMHKRGSFHDVVSALNCQIVDADYRRILEWTLKAAIDSGMPYYHRMRHTGFFRHLLVRKAVKTGEILIDLITASGNDAGNPISSVAAERMLKGWKDQLLRLPLDGKIVGILHTVNDNIADAVKDEGTQVLFGQDYFYEELLGLKFKITPFSFFQTNSLGAEILYKKARDYIGDTKDKVIFDLYSGTGTIAQILAPVAKRVLGVEIVEEAVEAAKENAKLNGLDNCTFWAGDVLKVIDELGEVPDLIMLDPPREGVHPKALEKIIDFNVDRLVYIACKPTSLARDIEIFQDRGYKVERIACVDLFPATYHVETVVLMSRVDK</sequence>
<dbReference type="Gene3D" id="2.40.50.140">
    <property type="entry name" value="Nucleic acid-binding proteins"/>
    <property type="match status" value="1"/>
</dbReference>
<dbReference type="FunFam" id="3.40.50.150:FF:000009">
    <property type="entry name" value="23S rRNA (Uracil(1939)-C(5))-methyltransferase RlmD"/>
    <property type="match status" value="1"/>
</dbReference>
<reference evidence="7" key="2">
    <citation type="journal article" date="2021" name="PeerJ">
        <title>Extensive microbial diversity within the chicken gut microbiome revealed by metagenomics and culture.</title>
        <authorList>
            <person name="Gilroy R."/>
            <person name="Ravi A."/>
            <person name="Getino M."/>
            <person name="Pursley I."/>
            <person name="Horton D.L."/>
            <person name="Alikhan N.F."/>
            <person name="Baker D."/>
            <person name="Gharbi K."/>
            <person name="Hall N."/>
            <person name="Watson M."/>
            <person name="Adriaenssens E.M."/>
            <person name="Foster-Nyarko E."/>
            <person name="Jarju S."/>
            <person name="Secka A."/>
            <person name="Antonio M."/>
            <person name="Oren A."/>
            <person name="Chaudhuri R.R."/>
            <person name="La Ragione R."/>
            <person name="Hildebrand F."/>
            <person name="Pallen M.J."/>
        </authorList>
    </citation>
    <scope>NUCLEOTIDE SEQUENCE</scope>
    <source>
        <strain evidence="7">ChiSjej1B19-3389</strain>
    </source>
</reference>
<dbReference type="InterPro" id="IPR010280">
    <property type="entry name" value="U5_MeTrfase_fam"/>
</dbReference>
<evidence type="ECO:0000256" key="3">
    <source>
        <dbReference type="ARBA" id="ARBA00022691"/>
    </source>
</evidence>
<dbReference type="GO" id="GO:0006396">
    <property type="term" value="P:RNA processing"/>
    <property type="evidence" value="ECO:0007669"/>
    <property type="project" value="InterPro"/>
</dbReference>
<dbReference type="PROSITE" id="PS01230">
    <property type="entry name" value="TRMA_1"/>
    <property type="match status" value="1"/>
</dbReference>
<keyword evidence="2 4" id="KW-0808">Transferase</keyword>
<dbReference type="PANTHER" id="PTHR11061:SF30">
    <property type="entry name" value="TRNA (URACIL(54)-C(5))-METHYLTRANSFERASE"/>
    <property type="match status" value="1"/>
</dbReference>
<evidence type="ECO:0000256" key="4">
    <source>
        <dbReference type="PROSITE-ProRule" id="PRU01024"/>
    </source>
</evidence>
<name>A0A9D0ZGE2_9FIRM</name>
<keyword evidence="1 4" id="KW-0489">Methyltransferase</keyword>
<reference evidence="7" key="1">
    <citation type="submission" date="2020-10" db="EMBL/GenBank/DDBJ databases">
        <authorList>
            <person name="Gilroy R."/>
        </authorList>
    </citation>
    <scope>NUCLEOTIDE SEQUENCE</scope>
    <source>
        <strain evidence="7">ChiSjej1B19-3389</strain>
    </source>
</reference>
<dbReference type="NCBIfam" id="TIGR00479">
    <property type="entry name" value="rumA"/>
    <property type="match status" value="1"/>
</dbReference>
<feature type="active site" description="Nucleophile" evidence="4">
    <location>
        <position position="421"/>
    </location>
</feature>
<comment type="similarity">
    <text evidence="4">Belongs to the class I-like SAM-binding methyltransferase superfamily. RNA M5U methyltransferase family.</text>
</comment>
<feature type="binding site" evidence="4">
    <location>
        <position position="299"/>
    </location>
    <ligand>
        <name>S-adenosyl-L-methionine</name>
        <dbReference type="ChEBI" id="CHEBI:59789"/>
    </ligand>
</feature>
<dbReference type="InterPro" id="IPR025714">
    <property type="entry name" value="Methyltranfer_dom"/>
</dbReference>
<evidence type="ECO:0000256" key="5">
    <source>
        <dbReference type="PROSITE-ProRule" id="PRU10015"/>
    </source>
</evidence>
<evidence type="ECO:0000256" key="1">
    <source>
        <dbReference type="ARBA" id="ARBA00022603"/>
    </source>
</evidence>
<dbReference type="EMBL" id="DVFW01000006">
    <property type="protein sequence ID" value="HIQ79809.1"/>
    <property type="molecule type" value="Genomic_DNA"/>
</dbReference>
<evidence type="ECO:0000313" key="8">
    <source>
        <dbReference type="Proteomes" id="UP000886787"/>
    </source>
</evidence>
<feature type="domain" description="TRAM" evidence="6">
    <location>
        <begin position="1"/>
        <end position="60"/>
    </location>
</feature>
<feature type="binding site" evidence="4">
    <location>
        <position position="349"/>
    </location>
    <ligand>
        <name>S-adenosyl-L-methionine</name>
        <dbReference type="ChEBI" id="CHEBI:59789"/>
    </ligand>
</feature>
<dbReference type="InterPro" id="IPR002792">
    <property type="entry name" value="TRAM_dom"/>
</dbReference>
<comment type="caution">
    <text evidence="7">The sequence shown here is derived from an EMBL/GenBank/DDBJ whole genome shotgun (WGS) entry which is preliminary data.</text>
</comment>
<dbReference type="SUPFAM" id="SSF53335">
    <property type="entry name" value="S-adenosyl-L-methionine-dependent methyltransferases"/>
    <property type="match status" value="1"/>
</dbReference>
<dbReference type="PANTHER" id="PTHR11061">
    <property type="entry name" value="RNA M5U METHYLTRANSFERASE"/>
    <property type="match status" value="1"/>
</dbReference>
<protein>
    <submittedName>
        <fullName evidence="7">23S rRNA (Uracil(1939)-C(5))-methyltransferase RlmD</fullName>
        <ecNumber evidence="7">2.1.1.190</ecNumber>
    </submittedName>
</protein>
<dbReference type="InterPro" id="IPR012340">
    <property type="entry name" value="NA-bd_OB-fold"/>
</dbReference>
<dbReference type="InterPro" id="IPR030390">
    <property type="entry name" value="MeTrfase_TrmA_AS"/>
</dbReference>
<dbReference type="GO" id="GO:0008757">
    <property type="term" value="F:S-adenosylmethionine-dependent methyltransferase activity"/>
    <property type="evidence" value="ECO:0007669"/>
    <property type="project" value="UniProtKB-ARBA"/>
</dbReference>
<evidence type="ECO:0000313" key="7">
    <source>
        <dbReference type="EMBL" id="HIQ79809.1"/>
    </source>
</evidence>
<dbReference type="AlphaFoldDB" id="A0A9D0ZGE2"/>
<feature type="binding site" evidence="4">
    <location>
        <position position="394"/>
    </location>
    <ligand>
        <name>S-adenosyl-L-methionine</name>
        <dbReference type="ChEBI" id="CHEBI:59789"/>
    </ligand>
</feature>
<dbReference type="Pfam" id="PF13847">
    <property type="entry name" value="Methyltransf_31"/>
    <property type="match status" value="1"/>
</dbReference>
<organism evidence="7 8">
    <name type="scientific">Candidatus Scatavimonas merdigallinarum</name>
    <dbReference type="NCBI Taxonomy" id="2840914"/>
    <lineage>
        <taxon>Bacteria</taxon>
        <taxon>Bacillati</taxon>
        <taxon>Bacillota</taxon>
        <taxon>Clostridia</taxon>
        <taxon>Eubacteriales</taxon>
        <taxon>Oscillospiraceae</taxon>
        <taxon>Oscillospiraceae incertae sedis</taxon>
        <taxon>Candidatus Scatavimonas</taxon>
    </lineage>
</organism>
<evidence type="ECO:0000259" key="6">
    <source>
        <dbReference type="PROSITE" id="PS50926"/>
    </source>
</evidence>
<dbReference type="PROSITE" id="PS50926">
    <property type="entry name" value="TRAM"/>
    <property type="match status" value="1"/>
</dbReference>
<dbReference type="Gene3D" id="2.40.50.1070">
    <property type="match status" value="1"/>
</dbReference>
<dbReference type="GO" id="GO:0001510">
    <property type="term" value="P:RNA methylation"/>
    <property type="evidence" value="ECO:0007669"/>
    <property type="project" value="UniProtKB-ARBA"/>
</dbReference>
<accession>A0A9D0ZGE2</accession>
<dbReference type="PROSITE" id="PS51687">
    <property type="entry name" value="SAM_MT_RNA_M5U"/>
    <property type="match status" value="1"/>
</dbReference>
<dbReference type="GO" id="GO:0008173">
    <property type="term" value="F:RNA methyltransferase activity"/>
    <property type="evidence" value="ECO:0007669"/>
    <property type="project" value="InterPro"/>
</dbReference>
<proteinExistence type="inferred from homology"/>
<dbReference type="SUPFAM" id="SSF50249">
    <property type="entry name" value="Nucleic acid-binding proteins"/>
    <property type="match status" value="1"/>
</dbReference>
<dbReference type="Proteomes" id="UP000886787">
    <property type="component" value="Unassembled WGS sequence"/>
</dbReference>
<feature type="binding site" evidence="4">
    <location>
        <position position="328"/>
    </location>
    <ligand>
        <name>S-adenosyl-L-methionine</name>
        <dbReference type="ChEBI" id="CHEBI:59789"/>
    </ligand>
</feature>
<dbReference type="InterPro" id="IPR029063">
    <property type="entry name" value="SAM-dependent_MTases_sf"/>
</dbReference>